<gene>
    <name evidence="1" type="ORF">H4683_002775</name>
</gene>
<dbReference type="AlphaFoldDB" id="A0A927MJR2"/>
<protein>
    <submittedName>
        <fullName evidence="1">Zn-ribbon and HTH transcriptional regulator</fullName>
    </submittedName>
</protein>
<evidence type="ECO:0000313" key="1">
    <source>
        <dbReference type="EMBL" id="MBE1555655.1"/>
    </source>
</evidence>
<evidence type="ECO:0000313" key="2">
    <source>
        <dbReference type="Proteomes" id="UP000658225"/>
    </source>
</evidence>
<keyword evidence="2" id="KW-1185">Reference proteome</keyword>
<reference evidence="1" key="1">
    <citation type="submission" date="2020-10" db="EMBL/GenBank/DDBJ databases">
        <title>Genomic Encyclopedia of Type Strains, Phase IV (KMG-IV): sequencing the most valuable type-strain genomes for metagenomic binning, comparative biology and taxonomic classification.</title>
        <authorList>
            <person name="Goeker M."/>
        </authorList>
    </citation>
    <scope>NUCLEOTIDE SEQUENCE</scope>
    <source>
        <strain evidence="1">DSM 13886</strain>
    </source>
</reference>
<comment type="caution">
    <text evidence="1">The sequence shown here is derived from an EMBL/GenBank/DDBJ whole genome shotgun (WGS) entry which is preliminary data.</text>
</comment>
<accession>A0A927MJR2</accession>
<sequence length="367" mass="41616">MKHNCESCSTPIGFKGVCWKCRTEQERNEVLAWTHEQITSKIQHLIAHAGRLSKWDTDEYDVCCKLLEIRGICPPELQRAALEARAFSMEQLYYNAPVDVRDGMITLLMEATDSREASELMTCLAMQGDDQALQTLLMLERNPRPWREKLYVNPSVYAQAGGWTFDQEGNRHELNYATCYAMEKGDKSIDNTAVIGRLCQDTCPHCSCQLVDMLVLDGQDERLKFLGMDGIFTATGCPNCCGFTDAVFSRFTWDGGSTPIFPYNELEDEMENYVDEDVMKELLANPYILGKTPVPLFYGVGSEDINTIGGFASWVQDWQYIACPDCSKPMKYVAQIQWDTVMDYSEGTLYIEVCLDCSIASMHHQQT</sequence>
<dbReference type="EMBL" id="JADBEL010000015">
    <property type="protein sequence ID" value="MBE1555655.1"/>
    <property type="molecule type" value="Genomic_DNA"/>
</dbReference>
<name>A0A927MJR2_9BACL</name>
<dbReference type="RefSeq" id="WP_192599350.1">
    <property type="nucleotide sequence ID" value="NZ_JADBEL010000015.1"/>
</dbReference>
<organism evidence="1 2">
    <name type="scientific">Sporosarcina limicola</name>
    <dbReference type="NCBI Taxonomy" id="34101"/>
    <lineage>
        <taxon>Bacteria</taxon>
        <taxon>Bacillati</taxon>
        <taxon>Bacillota</taxon>
        <taxon>Bacilli</taxon>
        <taxon>Bacillales</taxon>
        <taxon>Caryophanaceae</taxon>
        <taxon>Sporosarcina</taxon>
    </lineage>
</organism>
<dbReference type="Proteomes" id="UP000658225">
    <property type="component" value="Unassembled WGS sequence"/>
</dbReference>
<proteinExistence type="predicted"/>